<protein>
    <submittedName>
        <fullName evidence="2">Uncharacterized protein</fullName>
    </submittedName>
</protein>
<reference evidence="2 3" key="1">
    <citation type="submission" date="2019-10" db="EMBL/GenBank/DDBJ databases">
        <authorList>
            <person name="Palmer J.M."/>
        </authorList>
    </citation>
    <scope>NUCLEOTIDE SEQUENCE [LARGE SCALE GENOMIC DNA]</scope>
    <source>
        <strain evidence="2 3">TWF718</strain>
    </source>
</reference>
<accession>A0AAN8MVJ6</accession>
<gene>
    <name evidence="2" type="ORF">TWF718_009114</name>
</gene>
<feature type="compositionally biased region" description="Pro residues" evidence="1">
    <location>
        <begin position="72"/>
        <end position="81"/>
    </location>
</feature>
<organism evidence="2 3">
    <name type="scientific">Orbilia javanica</name>
    <dbReference type="NCBI Taxonomy" id="47235"/>
    <lineage>
        <taxon>Eukaryota</taxon>
        <taxon>Fungi</taxon>
        <taxon>Dikarya</taxon>
        <taxon>Ascomycota</taxon>
        <taxon>Pezizomycotina</taxon>
        <taxon>Orbiliomycetes</taxon>
        <taxon>Orbiliales</taxon>
        <taxon>Orbiliaceae</taxon>
        <taxon>Orbilia</taxon>
    </lineage>
</organism>
<dbReference type="EMBL" id="JAVHNR010000006">
    <property type="protein sequence ID" value="KAK6339721.1"/>
    <property type="molecule type" value="Genomic_DNA"/>
</dbReference>
<dbReference type="AlphaFoldDB" id="A0AAN8MVJ6"/>
<comment type="caution">
    <text evidence="2">The sequence shown here is derived from an EMBL/GenBank/DDBJ whole genome shotgun (WGS) entry which is preliminary data.</text>
</comment>
<name>A0AAN8MVJ6_9PEZI</name>
<evidence type="ECO:0000256" key="1">
    <source>
        <dbReference type="SAM" id="MobiDB-lite"/>
    </source>
</evidence>
<evidence type="ECO:0000313" key="2">
    <source>
        <dbReference type="EMBL" id="KAK6339721.1"/>
    </source>
</evidence>
<sequence length="81" mass="8778">MSLPGHNRIMRCGLQSCQVGQEGEEPKDALVLFTFYECPECGSQSEPEAAKILPKGWRPGPHWRGNGDDTQSPPPPGAQCA</sequence>
<proteinExistence type="predicted"/>
<evidence type="ECO:0000313" key="3">
    <source>
        <dbReference type="Proteomes" id="UP001313282"/>
    </source>
</evidence>
<dbReference type="Proteomes" id="UP001313282">
    <property type="component" value="Unassembled WGS sequence"/>
</dbReference>
<feature type="region of interest" description="Disordered" evidence="1">
    <location>
        <begin position="44"/>
        <end position="81"/>
    </location>
</feature>
<keyword evidence="3" id="KW-1185">Reference proteome</keyword>